<dbReference type="EC" id="3.5.4.16" evidence="6"/>
<dbReference type="InterPro" id="IPR043134">
    <property type="entry name" value="GTP-CH-I_N"/>
</dbReference>
<keyword evidence="6" id="KW-0862">Zinc</keyword>
<keyword evidence="3 6" id="KW-0554">One-carbon metabolism</keyword>
<dbReference type="PROSITE" id="PS00859">
    <property type="entry name" value="GTP_CYCLOHYDROL_1_1"/>
    <property type="match status" value="1"/>
</dbReference>
<dbReference type="Pfam" id="PF01227">
    <property type="entry name" value="GTP_cyclohydroI"/>
    <property type="match status" value="1"/>
</dbReference>
<gene>
    <name evidence="6" type="primary">folE</name>
    <name evidence="8" type="ORF">FC27_GL002258</name>
</gene>
<dbReference type="eggNOG" id="COG0302">
    <property type="taxonomic scope" value="Bacteria"/>
</dbReference>
<dbReference type="GO" id="GO:0008270">
    <property type="term" value="F:zinc ion binding"/>
    <property type="evidence" value="ECO:0007669"/>
    <property type="project" value="UniProtKB-UniRule"/>
</dbReference>
<protein>
    <recommendedName>
        <fullName evidence="6">GTP cyclohydrolase 1</fullName>
        <ecNumber evidence="6">3.5.4.16</ecNumber>
    </recommendedName>
    <alternativeName>
        <fullName evidence="6">GTP cyclohydrolase I</fullName>
        <shortName evidence="6">GTP-CH-I</shortName>
    </alternativeName>
</protein>
<dbReference type="GO" id="GO:0006729">
    <property type="term" value="P:tetrahydrobiopterin biosynthetic process"/>
    <property type="evidence" value="ECO:0007669"/>
    <property type="project" value="TreeGrafter"/>
</dbReference>
<name>A0A0R1SHG1_9LACO</name>
<dbReference type="GO" id="GO:0005525">
    <property type="term" value="F:GTP binding"/>
    <property type="evidence" value="ECO:0007669"/>
    <property type="project" value="UniProtKB-KW"/>
</dbReference>
<evidence type="ECO:0000256" key="3">
    <source>
        <dbReference type="ARBA" id="ARBA00022563"/>
    </source>
</evidence>
<evidence type="ECO:0000256" key="1">
    <source>
        <dbReference type="ARBA" id="ARBA00001052"/>
    </source>
</evidence>
<evidence type="ECO:0000256" key="6">
    <source>
        <dbReference type="HAMAP-Rule" id="MF_00223"/>
    </source>
</evidence>
<keyword evidence="4 6" id="KW-0378">Hydrolase</keyword>
<comment type="catalytic activity">
    <reaction evidence="1 6">
        <text>GTP + H2O = 7,8-dihydroneopterin 3'-triphosphate + formate + H(+)</text>
        <dbReference type="Rhea" id="RHEA:17473"/>
        <dbReference type="ChEBI" id="CHEBI:15377"/>
        <dbReference type="ChEBI" id="CHEBI:15378"/>
        <dbReference type="ChEBI" id="CHEBI:15740"/>
        <dbReference type="ChEBI" id="CHEBI:37565"/>
        <dbReference type="ChEBI" id="CHEBI:58462"/>
        <dbReference type="EC" id="3.5.4.16"/>
    </reaction>
</comment>
<organism evidence="8 9">
    <name type="scientific">Companilactobacillus versmoldensis DSM 14857 = KCTC 3814</name>
    <dbReference type="NCBI Taxonomy" id="1423815"/>
    <lineage>
        <taxon>Bacteria</taxon>
        <taxon>Bacillati</taxon>
        <taxon>Bacillota</taxon>
        <taxon>Bacilli</taxon>
        <taxon>Lactobacillales</taxon>
        <taxon>Lactobacillaceae</taxon>
        <taxon>Companilactobacillus</taxon>
    </lineage>
</organism>
<evidence type="ECO:0000313" key="8">
    <source>
        <dbReference type="EMBL" id="KRL66932.1"/>
    </source>
</evidence>
<dbReference type="RefSeq" id="WP_010624705.1">
    <property type="nucleotide sequence ID" value="NZ_AZFA01000009.1"/>
</dbReference>
<dbReference type="PANTHER" id="PTHR11109">
    <property type="entry name" value="GTP CYCLOHYDROLASE I"/>
    <property type="match status" value="1"/>
</dbReference>
<dbReference type="FunFam" id="1.10.286.10:FF:000001">
    <property type="entry name" value="GTP cyclohydrolase 1"/>
    <property type="match status" value="1"/>
</dbReference>
<sequence length="190" mass="21248">MSPENQQIIEQSVKNILKAVGDDPDRSGLKETPARVAKMYAEVFSSLEEPNFDDIKIFQEDTAVDGENVIVRNIPFYSMCEHHLLPFFGEITVGYVPKGGRIIGLSKIPRLVNYVAAKPNVQENITSELGRKLEKLLAPQGVAVIVTARHMCIEMRGVKKTDSKTTTSYYSGVFKDPTHKMAFLQEIKTC</sequence>
<dbReference type="GO" id="GO:0006730">
    <property type="term" value="P:one-carbon metabolic process"/>
    <property type="evidence" value="ECO:0007669"/>
    <property type="project" value="UniProtKB-UniRule"/>
</dbReference>
<evidence type="ECO:0000259" key="7">
    <source>
        <dbReference type="Pfam" id="PF01227"/>
    </source>
</evidence>
<comment type="similarity">
    <text evidence="6">Belongs to the GTP cyclohydrolase I family.</text>
</comment>
<dbReference type="Proteomes" id="UP000051647">
    <property type="component" value="Unassembled WGS sequence"/>
</dbReference>
<dbReference type="InterPro" id="IPR018234">
    <property type="entry name" value="GTP_CycHdrlase_I_CS"/>
</dbReference>
<evidence type="ECO:0000313" key="9">
    <source>
        <dbReference type="Proteomes" id="UP000051647"/>
    </source>
</evidence>
<dbReference type="GO" id="GO:0005737">
    <property type="term" value="C:cytoplasm"/>
    <property type="evidence" value="ECO:0007669"/>
    <property type="project" value="TreeGrafter"/>
</dbReference>
<evidence type="ECO:0000256" key="4">
    <source>
        <dbReference type="ARBA" id="ARBA00022801"/>
    </source>
</evidence>
<comment type="pathway">
    <text evidence="2 6">Cofactor biosynthesis; 7,8-dihydroneopterin triphosphate biosynthesis; 7,8-dihydroneopterin triphosphate from GTP: step 1/1.</text>
</comment>
<dbReference type="InterPro" id="IPR043133">
    <property type="entry name" value="GTP-CH-I_C/QueF"/>
</dbReference>
<dbReference type="PATRIC" id="fig|1423815.3.peg.2316"/>
<reference evidence="8 9" key="1">
    <citation type="journal article" date="2015" name="Genome Announc.">
        <title>Expanding the biotechnology potential of lactobacilli through comparative genomics of 213 strains and associated genera.</title>
        <authorList>
            <person name="Sun Z."/>
            <person name="Harris H.M."/>
            <person name="McCann A."/>
            <person name="Guo C."/>
            <person name="Argimon S."/>
            <person name="Zhang W."/>
            <person name="Yang X."/>
            <person name="Jeffery I.B."/>
            <person name="Cooney J.C."/>
            <person name="Kagawa T.F."/>
            <person name="Liu W."/>
            <person name="Song Y."/>
            <person name="Salvetti E."/>
            <person name="Wrobel A."/>
            <person name="Rasinkangas P."/>
            <person name="Parkhill J."/>
            <person name="Rea M.C."/>
            <person name="O'Sullivan O."/>
            <person name="Ritari J."/>
            <person name="Douillard F.P."/>
            <person name="Paul Ross R."/>
            <person name="Yang R."/>
            <person name="Briner A.E."/>
            <person name="Felis G.E."/>
            <person name="de Vos W.M."/>
            <person name="Barrangou R."/>
            <person name="Klaenhammer T.R."/>
            <person name="Caufield P.W."/>
            <person name="Cui Y."/>
            <person name="Zhang H."/>
            <person name="O'Toole P.W."/>
        </authorList>
    </citation>
    <scope>NUCLEOTIDE SEQUENCE [LARGE SCALE GENOMIC DNA]</scope>
    <source>
        <strain evidence="8 9">DSM 14857</strain>
    </source>
</reference>
<dbReference type="HAMAP" id="MF_00223">
    <property type="entry name" value="FolE"/>
    <property type="match status" value="1"/>
</dbReference>
<feature type="binding site" evidence="6">
    <location>
        <position position="80"/>
    </location>
    <ligand>
        <name>Zn(2+)</name>
        <dbReference type="ChEBI" id="CHEBI:29105"/>
    </ligand>
</feature>
<keyword evidence="5 6" id="KW-0342">GTP-binding</keyword>
<dbReference type="NCBIfam" id="NF006825">
    <property type="entry name" value="PRK09347.1-2"/>
    <property type="match status" value="1"/>
</dbReference>
<dbReference type="InterPro" id="IPR001474">
    <property type="entry name" value="GTP_CycHdrlase_I"/>
</dbReference>
<dbReference type="GO" id="GO:0003934">
    <property type="term" value="F:GTP cyclohydrolase I activity"/>
    <property type="evidence" value="ECO:0007669"/>
    <property type="project" value="UniProtKB-UniRule"/>
</dbReference>
<dbReference type="GO" id="GO:0046654">
    <property type="term" value="P:tetrahydrofolate biosynthetic process"/>
    <property type="evidence" value="ECO:0007669"/>
    <property type="project" value="UniProtKB-UniRule"/>
</dbReference>
<keyword evidence="6" id="KW-0479">Metal-binding</keyword>
<dbReference type="UniPathway" id="UPA00848">
    <property type="reaction ID" value="UER00151"/>
</dbReference>
<dbReference type="STRING" id="1423815.FC27_GL002258"/>
<evidence type="ECO:0000256" key="5">
    <source>
        <dbReference type="ARBA" id="ARBA00023134"/>
    </source>
</evidence>
<evidence type="ECO:0000256" key="2">
    <source>
        <dbReference type="ARBA" id="ARBA00005080"/>
    </source>
</evidence>
<dbReference type="NCBIfam" id="NF006826">
    <property type="entry name" value="PRK09347.1-3"/>
    <property type="match status" value="1"/>
</dbReference>
<dbReference type="AlphaFoldDB" id="A0A0R1SHG1"/>
<feature type="domain" description="GTP cyclohydrolase I" evidence="7">
    <location>
        <begin position="9"/>
        <end position="187"/>
    </location>
</feature>
<feature type="binding site" evidence="6">
    <location>
        <position position="83"/>
    </location>
    <ligand>
        <name>Zn(2+)</name>
        <dbReference type="ChEBI" id="CHEBI:29105"/>
    </ligand>
</feature>
<dbReference type="FunFam" id="3.30.1130.10:FF:000001">
    <property type="entry name" value="GTP cyclohydrolase 1"/>
    <property type="match status" value="1"/>
</dbReference>
<dbReference type="Gene3D" id="1.10.286.10">
    <property type="match status" value="1"/>
</dbReference>
<accession>A0A0R1SHG1</accession>
<dbReference type="Gene3D" id="3.30.1130.10">
    <property type="match status" value="1"/>
</dbReference>
<dbReference type="EMBL" id="AZFA01000009">
    <property type="protein sequence ID" value="KRL66932.1"/>
    <property type="molecule type" value="Genomic_DNA"/>
</dbReference>
<dbReference type="NCBIfam" id="TIGR00063">
    <property type="entry name" value="folE"/>
    <property type="match status" value="1"/>
</dbReference>
<keyword evidence="6" id="KW-0547">Nucleotide-binding</keyword>
<dbReference type="OrthoDB" id="9801207at2"/>
<comment type="caution">
    <text evidence="8">The sequence shown here is derived from an EMBL/GenBank/DDBJ whole genome shotgun (WGS) entry which is preliminary data.</text>
</comment>
<dbReference type="InterPro" id="IPR020602">
    <property type="entry name" value="GTP_CycHdrlase_I_dom"/>
</dbReference>
<feature type="binding site" evidence="6">
    <location>
        <position position="152"/>
    </location>
    <ligand>
        <name>Zn(2+)</name>
        <dbReference type="ChEBI" id="CHEBI:29105"/>
    </ligand>
</feature>
<keyword evidence="9" id="KW-1185">Reference proteome</keyword>
<dbReference type="PANTHER" id="PTHR11109:SF7">
    <property type="entry name" value="GTP CYCLOHYDROLASE 1"/>
    <property type="match status" value="1"/>
</dbReference>
<proteinExistence type="inferred from homology"/>
<comment type="subunit">
    <text evidence="6">Homopolymer.</text>
</comment>
<dbReference type="SUPFAM" id="SSF55620">
    <property type="entry name" value="Tetrahydrobiopterin biosynthesis enzymes-like"/>
    <property type="match status" value="1"/>
</dbReference>